<name>A0A7C5UWG8_9CREN</name>
<dbReference type="InterPro" id="IPR029052">
    <property type="entry name" value="Metallo-depent_PP-like"/>
</dbReference>
<dbReference type="Pfam" id="PF00149">
    <property type="entry name" value="Metallophos"/>
    <property type="match status" value="1"/>
</dbReference>
<gene>
    <name evidence="3" type="ORF">ENL47_02085</name>
    <name evidence="2" type="ORF">ENM84_04925</name>
</gene>
<dbReference type="SUPFAM" id="SSF56300">
    <property type="entry name" value="Metallo-dependent phosphatases"/>
    <property type="match status" value="1"/>
</dbReference>
<proteinExistence type="predicted"/>
<sequence length="237" mass="26966">MKITIIAAADIHSPHYLPLFNASINSLLNREADVIILAGDIVDGGDVTMVRPVINTLNRLIEKMGLRIPIVSVFGNEEYIGLEEKFKSMYPEIIWLDDDYVILSIKNKNICIVGSRGVLRKPTSWQRRNIPNIEHIYETRLNKIKNSIKECNNQYLTILVTHYAPTYLTLYGENPAIYNYLGYPIIEKLPTEMRPRIALHGHAHNASRLYANVNSVDVYNVSLVARKGLTIINIHTL</sequence>
<evidence type="ECO:0000259" key="1">
    <source>
        <dbReference type="Pfam" id="PF00149"/>
    </source>
</evidence>
<dbReference type="Gene3D" id="3.60.21.10">
    <property type="match status" value="1"/>
</dbReference>
<evidence type="ECO:0000313" key="2">
    <source>
        <dbReference type="EMBL" id="HHP81992.1"/>
    </source>
</evidence>
<comment type="caution">
    <text evidence="3">The sequence shown here is derived from an EMBL/GenBank/DDBJ whole genome shotgun (WGS) entry which is preliminary data.</text>
</comment>
<protein>
    <submittedName>
        <fullName evidence="3">Metallophosphoesterase</fullName>
    </submittedName>
</protein>
<dbReference type="GO" id="GO:0016787">
    <property type="term" value="F:hydrolase activity"/>
    <property type="evidence" value="ECO:0007669"/>
    <property type="project" value="InterPro"/>
</dbReference>
<reference evidence="3" key="1">
    <citation type="journal article" date="2020" name="mSystems">
        <title>Genome- and Community-Level Interaction Insights into Carbon Utilization and Element Cycling Functions of Hydrothermarchaeota in Hydrothermal Sediment.</title>
        <authorList>
            <person name="Zhou Z."/>
            <person name="Liu Y."/>
            <person name="Xu W."/>
            <person name="Pan J."/>
            <person name="Luo Z.H."/>
            <person name="Li M."/>
        </authorList>
    </citation>
    <scope>NUCLEOTIDE SEQUENCE [LARGE SCALE GENOMIC DNA]</scope>
    <source>
        <strain evidence="3">SpSt-1</strain>
        <strain evidence="2">SpSt-1121</strain>
    </source>
</reference>
<organism evidence="3">
    <name type="scientific">Ignisphaera aggregans</name>
    <dbReference type="NCBI Taxonomy" id="334771"/>
    <lineage>
        <taxon>Archaea</taxon>
        <taxon>Thermoproteota</taxon>
        <taxon>Thermoprotei</taxon>
        <taxon>Desulfurococcales</taxon>
        <taxon>Desulfurococcaceae</taxon>
        <taxon>Ignisphaera</taxon>
    </lineage>
</organism>
<accession>A0A7C5UWG8</accession>
<dbReference type="EMBL" id="DRZI01000206">
    <property type="protein sequence ID" value="HHP81992.1"/>
    <property type="molecule type" value="Genomic_DNA"/>
</dbReference>
<dbReference type="PANTHER" id="PTHR31302">
    <property type="entry name" value="TRANSMEMBRANE PROTEIN WITH METALLOPHOSPHOESTERASE DOMAIN-RELATED"/>
    <property type="match status" value="1"/>
</dbReference>
<evidence type="ECO:0000313" key="3">
    <source>
        <dbReference type="EMBL" id="HHR95624.1"/>
    </source>
</evidence>
<dbReference type="AlphaFoldDB" id="A0A7C5UWG8"/>
<dbReference type="InterPro" id="IPR051158">
    <property type="entry name" value="Metallophosphoesterase_sf"/>
</dbReference>
<dbReference type="InterPro" id="IPR004843">
    <property type="entry name" value="Calcineurin-like_PHP"/>
</dbReference>
<feature type="domain" description="Calcineurin-like phosphoesterase" evidence="1">
    <location>
        <begin position="4"/>
        <end position="205"/>
    </location>
</feature>
<dbReference type="PANTHER" id="PTHR31302:SF0">
    <property type="entry name" value="TRANSMEMBRANE PROTEIN WITH METALLOPHOSPHOESTERASE DOMAIN"/>
    <property type="match status" value="1"/>
</dbReference>
<dbReference type="EMBL" id="DRUB01000034">
    <property type="protein sequence ID" value="HHR95624.1"/>
    <property type="molecule type" value="Genomic_DNA"/>
</dbReference>